<comment type="caution">
    <text evidence="1">The sequence shown here is derived from an EMBL/GenBank/DDBJ whole genome shotgun (WGS) entry which is preliminary data.</text>
</comment>
<dbReference type="EMBL" id="CM042884">
    <property type="protein sequence ID" value="KAI4369346.1"/>
    <property type="molecule type" value="Genomic_DNA"/>
</dbReference>
<reference evidence="2" key="1">
    <citation type="journal article" date="2023" name="Front. Plant Sci.">
        <title>Chromosomal-level genome assembly of Melastoma candidum provides insights into trichome evolution.</title>
        <authorList>
            <person name="Zhong Y."/>
            <person name="Wu W."/>
            <person name="Sun C."/>
            <person name="Zou P."/>
            <person name="Liu Y."/>
            <person name="Dai S."/>
            <person name="Zhou R."/>
        </authorList>
    </citation>
    <scope>NUCLEOTIDE SEQUENCE [LARGE SCALE GENOMIC DNA]</scope>
</reference>
<sequence>MGGNTKVVQNKSLSSTPTTNSPSFSILGLFKPVRRSSSSSSGRRVEDPQEDVIRTRKVRPSDYDKGRYVAEPGIDTKATAFIAKFHESQAVAAA</sequence>
<protein>
    <submittedName>
        <fullName evidence="1">Uncharacterized protein</fullName>
    </submittedName>
</protein>
<gene>
    <name evidence="1" type="ORF">MLD38_017794</name>
</gene>
<dbReference type="Proteomes" id="UP001057402">
    <property type="component" value="Chromosome 5"/>
</dbReference>
<proteinExistence type="predicted"/>
<evidence type="ECO:0000313" key="1">
    <source>
        <dbReference type="EMBL" id="KAI4369346.1"/>
    </source>
</evidence>
<keyword evidence="2" id="KW-1185">Reference proteome</keyword>
<organism evidence="1 2">
    <name type="scientific">Melastoma candidum</name>
    <dbReference type="NCBI Taxonomy" id="119954"/>
    <lineage>
        <taxon>Eukaryota</taxon>
        <taxon>Viridiplantae</taxon>
        <taxon>Streptophyta</taxon>
        <taxon>Embryophyta</taxon>
        <taxon>Tracheophyta</taxon>
        <taxon>Spermatophyta</taxon>
        <taxon>Magnoliopsida</taxon>
        <taxon>eudicotyledons</taxon>
        <taxon>Gunneridae</taxon>
        <taxon>Pentapetalae</taxon>
        <taxon>rosids</taxon>
        <taxon>malvids</taxon>
        <taxon>Myrtales</taxon>
        <taxon>Melastomataceae</taxon>
        <taxon>Melastomatoideae</taxon>
        <taxon>Melastomateae</taxon>
        <taxon>Melastoma</taxon>
    </lineage>
</organism>
<accession>A0ACB9QQZ2</accession>
<evidence type="ECO:0000313" key="2">
    <source>
        <dbReference type="Proteomes" id="UP001057402"/>
    </source>
</evidence>
<name>A0ACB9QQZ2_9MYRT</name>